<feature type="transmembrane region" description="Helical" evidence="1">
    <location>
        <begin position="215"/>
        <end position="232"/>
    </location>
</feature>
<feature type="transmembrane region" description="Helical" evidence="1">
    <location>
        <begin position="315"/>
        <end position="336"/>
    </location>
</feature>
<name>A0A931IW44_9BURK</name>
<feature type="transmembrane region" description="Helical" evidence="1">
    <location>
        <begin position="131"/>
        <end position="151"/>
    </location>
</feature>
<feature type="transmembrane region" description="Helical" evidence="1">
    <location>
        <begin position="278"/>
        <end position="303"/>
    </location>
</feature>
<keyword evidence="1" id="KW-0812">Transmembrane</keyword>
<feature type="transmembrane region" description="Helical" evidence="1">
    <location>
        <begin position="187"/>
        <end position="209"/>
    </location>
</feature>
<feature type="transmembrane region" description="Helical" evidence="1">
    <location>
        <begin position="342"/>
        <end position="360"/>
    </location>
</feature>
<sequence>MSGRPAVGAARARMAPGLAWRRLPVLALGLLSLLLGVLSGWARLGLPAPVPVAQGAGQHALWMILAFFGTVIALERAVALGSRWAYVAPLLAGLGGVLLLRGGPALLCFALSSTILLAATLQLWRRQPEPHAGVLVLAAAGHAVGCGLFWAGAALNAVLPLWLGFLVLTIAGERLELSRLRPRAPGALLSFALWVGLHAGAALGAAWGLPGSDRFLGGAWLGLALWLMRHDVARHTVRQRGLTGYIAVCLLSGYGWLLLAGAWGVTHGLPLGTPGTDAALHALLLGFVFAMVMGHAPIIGPALLRIQLPFHPAQYLPVIVLHVSVAGRVAADLLSIPWGRSVAAWGHALALVLFIGLLVWRARAASSSSSLPRHV</sequence>
<evidence type="ECO:0008006" key="4">
    <source>
        <dbReference type="Google" id="ProtNLM"/>
    </source>
</evidence>
<evidence type="ECO:0000313" key="2">
    <source>
        <dbReference type="EMBL" id="MBH9552090.1"/>
    </source>
</evidence>
<dbReference type="AlphaFoldDB" id="A0A931IW44"/>
<keyword evidence="1" id="KW-1133">Transmembrane helix</keyword>
<dbReference type="EMBL" id="JAEDAL010000001">
    <property type="protein sequence ID" value="MBH9552090.1"/>
    <property type="molecule type" value="Genomic_DNA"/>
</dbReference>
<keyword evidence="1" id="KW-0472">Membrane</keyword>
<evidence type="ECO:0000313" key="3">
    <source>
        <dbReference type="Proteomes" id="UP000620139"/>
    </source>
</evidence>
<reference evidence="2" key="1">
    <citation type="submission" date="2020-12" db="EMBL/GenBank/DDBJ databases">
        <title>The genome sequence of Inhella sp. 4Y17.</title>
        <authorList>
            <person name="Liu Y."/>
        </authorList>
    </citation>
    <scope>NUCLEOTIDE SEQUENCE</scope>
    <source>
        <strain evidence="2">4Y10</strain>
    </source>
</reference>
<accession>A0A931IW44</accession>
<organism evidence="2 3">
    <name type="scientific">Inhella gelatinilytica</name>
    <dbReference type="NCBI Taxonomy" id="2795030"/>
    <lineage>
        <taxon>Bacteria</taxon>
        <taxon>Pseudomonadati</taxon>
        <taxon>Pseudomonadota</taxon>
        <taxon>Betaproteobacteria</taxon>
        <taxon>Burkholderiales</taxon>
        <taxon>Sphaerotilaceae</taxon>
        <taxon>Inhella</taxon>
    </lineage>
</organism>
<feature type="transmembrane region" description="Helical" evidence="1">
    <location>
        <begin position="244"/>
        <end position="266"/>
    </location>
</feature>
<dbReference type="RefSeq" id="WP_198099667.1">
    <property type="nucleotide sequence ID" value="NZ_JAEDAL010000001.1"/>
</dbReference>
<keyword evidence="3" id="KW-1185">Reference proteome</keyword>
<dbReference type="Proteomes" id="UP000620139">
    <property type="component" value="Unassembled WGS sequence"/>
</dbReference>
<feature type="transmembrane region" description="Helical" evidence="1">
    <location>
        <begin position="57"/>
        <end position="74"/>
    </location>
</feature>
<proteinExistence type="predicted"/>
<comment type="caution">
    <text evidence="2">The sequence shown here is derived from an EMBL/GenBank/DDBJ whole genome shotgun (WGS) entry which is preliminary data.</text>
</comment>
<feature type="transmembrane region" description="Helical" evidence="1">
    <location>
        <begin position="157"/>
        <end position="175"/>
    </location>
</feature>
<gene>
    <name evidence="2" type="ORF">I7X43_04420</name>
</gene>
<feature type="transmembrane region" description="Helical" evidence="1">
    <location>
        <begin position="104"/>
        <end position="124"/>
    </location>
</feature>
<feature type="transmembrane region" description="Helical" evidence="1">
    <location>
        <begin position="81"/>
        <end position="98"/>
    </location>
</feature>
<protein>
    <recommendedName>
        <fullName evidence="4">NnrS family protein</fullName>
    </recommendedName>
</protein>
<evidence type="ECO:0000256" key="1">
    <source>
        <dbReference type="SAM" id="Phobius"/>
    </source>
</evidence>